<sequence length="102" mass="11206">MTEQLSRWDAADYLNTDEDIQLYLEACVEDDPGDGSLIRLALGDVARARNFSELARDVGVSREGLRKALSVEGNPSFALMVKITHALGLTMQLTSMPESHPN</sequence>
<accession>A0AAJ0XFX6</accession>
<reference evidence="1" key="1">
    <citation type="submission" date="2017-05" db="EMBL/GenBank/DDBJ databases">
        <authorList>
            <person name="Imhoff J.F."/>
            <person name="Rahn T."/>
            <person name="Kuenzel S."/>
            <person name="Neulinger S.C."/>
        </authorList>
    </citation>
    <scope>NUCLEOTIDE SEQUENCE</scope>
    <source>
        <strain evidence="1">DSM 4395</strain>
    </source>
</reference>
<dbReference type="GO" id="GO:0003677">
    <property type="term" value="F:DNA binding"/>
    <property type="evidence" value="ECO:0007669"/>
    <property type="project" value="InterPro"/>
</dbReference>
<dbReference type="Proteomes" id="UP001296967">
    <property type="component" value="Unassembled WGS sequence"/>
</dbReference>
<dbReference type="EMBL" id="NHSF01000065">
    <property type="protein sequence ID" value="MBK5931484.1"/>
    <property type="molecule type" value="Genomic_DNA"/>
</dbReference>
<dbReference type="SUPFAM" id="SSF47413">
    <property type="entry name" value="lambda repressor-like DNA-binding domains"/>
    <property type="match status" value="1"/>
</dbReference>
<evidence type="ECO:0000313" key="1">
    <source>
        <dbReference type="EMBL" id="MBK5931484.1"/>
    </source>
</evidence>
<dbReference type="InterPro" id="IPR010982">
    <property type="entry name" value="Lambda_DNA-bd_dom_sf"/>
</dbReference>
<comment type="caution">
    <text evidence="1">The sequence shown here is derived from an EMBL/GenBank/DDBJ whole genome shotgun (WGS) entry which is preliminary data.</text>
</comment>
<dbReference type="NCBIfam" id="TIGR02684">
    <property type="entry name" value="dnstrm_HI1420"/>
    <property type="match status" value="1"/>
</dbReference>
<gene>
    <name evidence="1" type="ORF">CCR82_13395</name>
</gene>
<dbReference type="InterPro" id="IPR014057">
    <property type="entry name" value="HI1420"/>
</dbReference>
<dbReference type="PANTHER" id="PTHR40275:SF1">
    <property type="entry name" value="SSL7038 PROTEIN"/>
    <property type="match status" value="1"/>
</dbReference>
<dbReference type="AlphaFoldDB" id="A0AAJ0XFX6"/>
<protein>
    <submittedName>
        <fullName evidence="1">Addiction module antidote protein</fullName>
    </submittedName>
</protein>
<reference evidence="1" key="2">
    <citation type="journal article" date="2020" name="Microorganisms">
        <title>Osmotic Adaptation and Compatible Solute Biosynthesis of Phototrophic Bacteria as Revealed from Genome Analyses.</title>
        <authorList>
            <person name="Imhoff J.F."/>
            <person name="Rahn T."/>
            <person name="Kunzel S."/>
            <person name="Keller A."/>
            <person name="Neulinger S.C."/>
        </authorList>
    </citation>
    <scope>NUCLEOTIDE SEQUENCE</scope>
    <source>
        <strain evidence="1">DSM 4395</strain>
    </source>
</reference>
<proteinExistence type="predicted"/>
<keyword evidence="2" id="KW-1185">Reference proteome</keyword>
<name>A0AAJ0XFX6_HALSE</name>
<organism evidence="1 2">
    <name type="scientific">Halochromatium salexigens</name>
    <name type="common">Chromatium salexigens</name>
    <dbReference type="NCBI Taxonomy" id="49447"/>
    <lineage>
        <taxon>Bacteria</taxon>
        <taxon>Pseudomonadati</taxon>
        <taxon>Pseudomonadota</taxon>
        <taxon>Gammaproteobacteria</taxon>
        <taxon>Chromatiales</taxon>
        <taxon>Chromatiaceae</taxon>
        <taxon>Halochromatium</taxon>
    </lineage>
</organism>
<dbReference type="PANTHER" id="PTHR40275">
    <property type="entry name" value="SSL7038 PROTEIN"/>
    <property type="match status" value="1"/>
</dbReference>
<dbReference type="Pfam" id="PF21716">
    <property type="entry name" value="dnstrm_HI1420"/>
    <property type="match status" value="1"/>
</dbReference>
<dbReference type="RefSeq" id="WP_201246318.1">
    <property type="nucleotide sequence ID" value="NZ_NHSF01000065.1"/>
</dbReference>
<evidence type="ECO:0000313" key="2">
    <source>
        <dbReference type="Proteomes" id="UP001296967"/>
    </source>
</evidence>